<proteinExistence type="predicted"/>
<dbReference type="PANTHER" id="PTHR42742:SF3">
    <property type="entry name" value="FRUCTOKINASE"/>
    <property type="match status" value="1"/>
</dbReference>
<dbReference type="PANTHER" id="PTHR42742">
    <property type="entry name" value="TRANSCRIPTIONAL REPRESSOR MPRA"/>
    <property type="match status" value="1"/>
</dbReference>
<evidence type="ECO:0000256" key="3">
    <source>
        <dbReference type="SAM" id="MobiDB-lite"/>
    </source>
</evidence>
<sequence length="374" mass="39786">MTPSPPPPPPKEHQPVSETTVSDPTRLPSHLPLNTPHRFYCGGQRILAFRGLDVPPDFDDHRPEDWLASTTRLFAEGGDGVTVLDDGTRLPDALATDPDHWLGPDHVAAHGVEPGLLTKLLDAGERLPVHSHPDRAFAAAHLDCDHGKTEAWIVLDAEPSACVWLGFREELPPDELATLVEAQDERLLAALNRIEVAPGDALLVPGGQPHAIGEGVFVLELQEPTDLSVMLEHRRFGLEEAHAFLGLTVPRALESVDRGPLTAEGLAALRRRWTDVTGVGHALPEEAAAFFRAEVLRATSDAPATGGAAFAVVVAVAGNGVLTTGTDATGTDATETVSPRTTEVARGDVLLVPYGAGDVRLEGDVTVIRCMPPV</sequence>
<keyword evidence="1" id="KW-0479">Metal-binding</keyword>
<feature type="region of interest" description="Disordered" evidence="3">
    <location>
        <begin position="1"/>
        <end position="33"/>
    </location>
</feature>
<evidence type="ECO:0000256" key="2">
    <source>
        <dbReference type="ARBA" id="ARBA00022833"/>
    </source>
</evidence>
<gene>
    <name evidence="4" type="ORF">GCM10022399_07180</name>
</gene>
<keyword evidence="5" id="KW-1185">Reference proteome</keyword>
<comment type="caution">
    <text evidence="4">The sequence shown here is derived from an EMBL/GenBank/DDBJ whole genome shotgun (WGS) entry which is preliminary data.</text>
</comment>
<organism evidence="4 5">
    <name type="scientific">Terrabacter ginsenosidimutans</name>
    <dbReference type="NCBI Taxonomy" id="490575"/>
    <lineage>
        <taxon>Bacteria</taxon>
        <taxon>Bacillati</taxon>
        <taxon>Actinomycetota</taxon>
        <taxon>Actinomycetes</taxon>
        <taxon>Micrococcales</taxon>
        <taxon>Intrasporangiaceae</taxon>
        <taxon>Terrabacter</taxon>
    </lineage>
</organism>
<dbReference type="InterPro" id="IPR051804">
    <property type="entry name" value="Carb_Metab_Reg_Kinase/Isom"/>
</dbReference>
<dbReference type="SUPFAM" id="SSF51182">
    <property type="entry name" value="RmlC-like cupins"/>
    <property type="match status" value="1"/>
</dbReference>
<evidence type="ECO:0000313" key="4">
    <source>
        <dbReference type="EMBL" id="GAA3693337.1"/>
    </source>
</evidence>
<evidence type="ECO:0000256" key="1">
    <source>
        <dbReference type="ARBA" id="ARBA00022723"/>
    </source>
</evidence>
<dbReference type="GO" id="GO:0016853">
    <property type="term" value="F:isomerase activity"/>
    <property type="evidence" value="ECO:0007669"/>
    <property type="project" value="UniProtKB-KW"/>
</dbReference>
<dbReference type="InterPro" id="IPR014710">
    <property type="entry name" value="RmlC-like_jellyroll"/>
</dbReference>
<dbReference type="CDD" id="cd07010">
    <property type="entry name" value="cupin_PMI_type_I_N_bac"/>
    <property type="match status" value="1"/>
</dbReference>
<dbReference type="InterPro" id="IPR011051">
    <property type="entry name" value="RmlC_Cupin_sf"/>
</dbReference>
<keyword evidence="2" id="KW-0862">Zinc</keyword>
<name>A0ABP7CMV6_9MICO</name>
<accession>A0ABP7CMV6</accession>
<dbReference type="Proteomes" id="UP001501468">
    <property type="component" value="Unassembled WGS sequence"/>
</dbReference>
<reference evidence="5" key="1">
    <citation type="journal article" date="2019" name="Int. J. Syst. Evol. Microbiol.">
        <title>The Global Catalogue of Microorganisms (GCM) 10K type strain sequencing project: providing services to taxonomists for standard genome sequencing and annotation.</title>
        <authorList>
            <consortium name="The Broad Institute Genomics Platform"/>
            <consortium name="The Broad Institute Genome Sequencing Center for Infectious Disease"/>
            <person name="Wu L."/>
            <person name="Ma J."/>
        </authorList>
    </citation>
    <scope>NUCLEOTIDE SEQUENCE [LARGE SCALE GENOMIC DNA]</scope>
    <source>
        <strain evidence="5">JCM 17125</strain>
    </source>
</reference>
<keyword evidence="4" id="KW-0413">Isomerase</keyword>
<dbReference type="Gene3D" id="2.60.120.10">
    <property type="entry name" value="Jelly Rolls"/>
    <property type="match status" value="2"/>
</dbReference>
<protein>
    <submittedName>
        <fullName evidence="4">Class I mannose-6-phosphate isomerase</fullName>
    </submittedName>
</protein>
<dbReference type="EMBL" id="BAABDC010000001">
    <property type="protein sequence ID" value="GAA3693337.1"/>
    <property type="molecule type" value="Genomic_DNA"/>
</dbReference>
<evidence type="ECO:0000313" key="5">
    <source>
        <dbReference type="Proteomes" id="UP001501468"/>
    </source>
</evidence>